<accession>A0A084AEF1</accession>
<name>A0A084AEF1_LACLC</name>
<evidence type="ECO:0000256" key="5">
    <source>
        <dbReference type="PIRSR" id="PIRSR000097-2"/>
    </source>
</evidence>
<evidence type="ECO:0000256" key="2">
    <source>
        <dbReference type="ARBA" id="ARBA00022857"/>
    </source>
</evidence>
<dbReference type="RefSeq" id="WP_011835779.1">
    <property type="nucleotide sequence ID" value="NZ_AZSI01000003.1"/>
</dbReference>
<sequence length="281" mass="32590">MQKKIVLNDGNIIPQFGLGVYQIPEGEATENAVKEALRLGYRHIDTAHAYQNERSVGRAIHSSGIPISEIWITSKLWPSDYDDASQAIERMLELLNLKQIDLLLLHQQVGNYRKAWIALENAVKSGKVKSIGISNFDGERLVDLFNFADIKPSALQVETHPYHQQKELQEFLKPYGTKIESWYPLGHGDQRLLDESRLKKIAQKYNKTVAQIILRWHIQEGIIVFPRSTRVEHLAENINIFDFELSCTEIKEIRKLDKKQPYFTMTYDEQVQNFLSWKLKD</sequence>
<comment type="similarity">
    <text evidence="1">Belongs to the aldo/keto reductase family.</text>
</comment>
<evidence type="ECO:0000256" key="3">
    <source>
        <dbReference type="ARBA" id="ARBA00023002"/>
    </source>
</evidence>
<feature type="domain" description="NADP-dependent oxidoreductase" evidence="7">
    <location>
        <begin position="27"/>
        <end position="257"/>
    </location>
</feature>
<dbReference type="InterPro" id="IPR020471">
    <property type="entry name" value="AKR"/>
</dbReference>
<dbReference type="PANTHER" id="PTHR43827">
    <property type="entry name" value="2,5-DIKETO-D-GLUCONIC ACID REDUCTASE"/>
    <property type="match status" value="1"/>
</dbReference>
<dbReference type="PIRSF" id="PIRSF000097">
    <property type="entry name" value="AKR"/>
    <property type="match status" value="1"/>
</dbReference>
<dbReference type="AlphaFoldDB" id="A0A084AEF1"/>
<evidence type="ECO:0000256" key="4">
    <source>
        <dbReference type="PIRSR" id="PIRSR000097-1"/>
    </source>
</evidence>
<keyword evidence="3" id="KW-0560">Oxidoreductase</keyword>
<organism evidence="8 9">
    <name type="scientific">Lactococcus cremoris subsp. cremoris GE214</name>
    <dbReference type="NCBI Taxonomy" id="1415168"/>
    <lineage>
        <taxon>Bacteria</taxon>
        <taxon>Bacillati</taxon>
        <taxon>Bacillota</taxon>
        <taxon>Bacilli</taxon>
        <taxon>Lactobacillales</taxon>
        <taxon>Streptococcaceae</taxon>
        <taxon>Lactococcus</taxon>
        <taxon>Lactococcus cremoris subsp. cremoris</taxon>
    </lineage>
</organism>
<dbReference type="PATRIC" id="fig|1415168.3.peg.140"/>
<dbReference type="EMBL" id="AZSI01000003">
    <property type="protein sequence ID" value="KEY63680.1"/>
    <property type="molecule type" value="Genomic_DNA"/>
</dbReference>
<dbReference type="PROSITE" id="PS00798">
    <property type="entry name" value="ALDOKETO_REDUCTASE_1"/>
    <property type="match status" value="1"/>
</dbReference>
<evidence type="ECO:0000256" key="6">
    <source>
        <dbReference type="PIRSR" id="PIRSR000097-3"/>
    </source>
</evidence>
<dbReference type="Gene3D" id="3.20.20.100">
    <property type="entry name" value="NADP-dependent oxidoreductase domain"/>
    <property type="match status" value="1"/>
</dbReference>
<dbReference type="InterPro" id="IPR018170">
    <property type="entry name" value="Aldo/ket_reductase_CS"/>
</dbReference>
<dbReference type="SUPFAM" id="SSF51430">
    <property type="entry name" value="NAD(P)-linked oxidoreductase"/>
    <property type="match status" value="1"/>
</dbReference>
<protein>
    <submittedName>
        <fullName evidence="8">Oxidoreductase, aldo/keto reductase family</fullName>
    </submittedName>
</protein>
<feature type="site" description="Lowers pKa of active site Tyr" evidence="6">
    <location>
        <position position="75"/>
    </location>
</feature>
<feature type="binding site" evidence="5">
    <location>
        <position position="106"/>
    </location>
    <ligand>
        <name>substrate</name>
    </ligand>
</feature>
<dbReference type="Pfam" id="PF00248">
    <property type="entry name" value="Aldo_ket_red"/>
    <property type="match status" value="1"/>
</dbReference>
<evidence type="ECO:0000256" key="1">
    <source>
        <dbReference type="ARBA" id="ARBA00007905"/>
    </source>
</evidence>
<evidence type="ECO:0000313" key="8">
    <source>
        <dbReference type="EMBL" id="KEY63680.1"/>
    </source>
</evidence>
<reference evidence="8 9" key="1">
    <citation type="submission" date="2014-06" db="EMBL/GenBank/DDBJ databases">
        <title>Draft genome sequence of the putrescine producing strain Lactococcus lactis subsp cremoris GE214.</title>
        <authorList>
            <person name="Ladero V."/>
            <person name="Linares D.M."/>
            <person name="del Rio B."/>
            <person name="Mayo B."/>
            <person name="Martin M.C."/>
            <person name="Fernandez M."/>
            <person name="Alvarez M.A."/>
        </authorList>
    </citation>
    <scope>NUCLEOTIDE SEQUENCE [LARGE SCALE GENOMIC DNA]</scope>
    <source>
        <strain evidence="8 9">GE214</strain>
    </source>
</reference>
<dbReference type="Proteomes" id="UP000028401">
    <property type="component" value="Unassembled WGS sequence"/>
</dbReference>
<proteinExistence type="inferred from homology"/>
<dbReference type="CDD" id="cd19133">
    <property type="entry name" value="AKR_AKR5F1"/>
    <property type="match status" value="1"/>
</dbReference>
<dbReference type="SMR" id="A0A084AEF1"/>
<dbReference type="PRINTS" id="PR00069">
    <property type="entry name" value="ALDKETRDTASE"/>
</dbReference>
<comment type="caution">
    <text evidence="8">The sequence shown here is derived from an EMBL/GenBank/DDBJ whole genome shotgun (WGS) entry which is preliminary data.</text>
</comment>
<dbReference type="FunFam" id="3.20.20.100:FF:000002">
    <property type="entry name" value="2,5-diketo-D-gluconic acid reductase A"/>
    <property type="match status" value="1"/>
</dbReference>
<gene>
    <name evidence="8" type="ORF">U725_00128</name>
</gene>
<dbReference type="GO" id="GO:0016616">
    <property type="term" value="F:oxidoreductase activity, acting on the CH-OH group of donors, NAD or NADP as acceptor"/>
    <property type="evidence" value="ECO:0007669"/>
    <property type="project" value="UniProtKB-ARBA"/>
</dbReference>
<dbReference type="InterPro" id="IPR036812">
    <property type="entry name" value="NAD(P)_OxRdtase_dom_sf"/>
</dbReference>
<keyword evidence="2" id="KW-0521">NADP</keyword>
<dbReference type="PROSITE" id="PS00062">
    <property type="entry name" value="ALDOKETO_REDUCTASE_2"/>
    <property type="match status" value="1"/>
</dbReference>
<evidence type="ECO:0000313" key="9">
    <source>
        <dbReference type="Proteomes" id="UP000028401"/>
    </source>
</evidence>
<feature type="active site" description="Proton donor" evidence="4">
    <location>
        <position position="50"/>
    </location>
</feature>
<evidence type="ECO:0000259" key="7">
    <source>
        <dbReference type="Pfam" id="PF00248"/>
    </source>
</evidence>
<dbReference type="PANTHER" id="PTHR43827:SF3">
    <property type="entry name" value="NADP-DEPENDENT OXIDOREDUCTASE DOMAIN-CONTAINING PROTEIN"/>
    <property type="match status" value="1"/>
</dbReference>
<dbReference type="InterPro" id="IPR023210">
    <property type="entry name" value="NADP_OxRdtase_dom"/>
</dbReference>